<name>A0ACC0C459_CATRO</name>
<gene>
    <name evidence="1" type="ORF">M9H77_00941</name>
</gene>
<keyword evidence="2" id="KW-1185">Reference proteome</keyword>
<proteinExistence type="predicted"/>
<evidence type="ECO:0000313" key="1">
    <source>
        <dbReference type="EMBL" id="KAI5679714.1"/>
    </source>
</evidence>
<sequence>MMDELVSHSYQKQNIQTPARKSLRSGSSKDLWLVVREGSVADLDLALSVLKKNGGNVNSRNALGLNPLHIATWRNHIPIVRRLLAAGADPNARDGESGWSSLHRALHFGHLAVASLLLQSGASITVEDSKSRTPIDLLSGPVLQTVRDGDNSIATEVFSWGSGVNYQLGTGNAHIQKLPCKVDTFHGSYIKLVSAAKFHSVAVTARGKVYTWGFGRGGRLGHPDFDIHSGQAAVITPRLVTSGLGARRVKAIAAAKHHTVVATEGGEVFTWGSNREGQLGYTSVDSQPTPKRVSSLKSRIVAVAAANKHTAVVSDVGEVFTWGCNKEGQLGYGTSNSASNSTPRLVEYLKGKTFVAVAAAKYHTIVLGTEGEVFTWGHRLVTPRRVIIARNMRKLGNTPLKFHRKERLHVVDIAAGVMHSMALTDDGALFYWVSSDPDLRCQQLYSLCGRSIISISAGKYWTAAVTVTGDVYMWDGKETKDEPPIATRLPGLKKATSVSVGETHLLIVSSLYHPLDPSLINNPQKDKQNVCKESEELDEGFVFDDLESDEVLPALEKDDISSKHVPSLKALCEKTAIEHMVEPRNALQLLEIADTLEADDLRKHCEEIVIRNLDYILTVTTQNFASTSLDILVDLEKVLDSKSSEPWSYRRLPTPTATFPAIVNSEEENSENESLRTRDSCMTSPSSKNDPSLRLDSFLLPKEDISKQVRALRKKLQQIEMLEEKLSKGHSLDDQQIRKLQTKSALESSLADLGLPIETLEAKASSSVSVDGKGNKKTASKKQRRKSKHKVEELEEEPGNCEITDQSDCRSDRLDLEISHAKHEEESSRLVQAFAKPVSDGSGNSTKKDVVDIQKAKSLTPASSKKKNKKGGLSMFLSGALDDVPKCTTPPPPVLKSEGPAWGGAKISKGSPSLREIQDEQSKRKEIKPTKGRDLPEDITDGNNGAKLRLSSFLPSNPIPMVSPLTSQVSDTEKNTPPWAASGTPPSLSRPSLRDIQLQQGKHHPVLSHSPKTQTTGFSMTAGQGSPSDSSVNRWFKPEVETPSSIRSIQIEEKAMKDLKRFYSSVKIVRNPS</sequence>
<dbReference type="Proteomes" id="UP001060085">
    <property type="component" value="Linkage Group LG01"/>
</dbReference>
<organism evidence="1 2">
    <name type="scientific">Catharanthus roseus</name>
    <name type="common">Madagascar periwinkle</name>
    <name type="synonym">Vinca rosea</name>
    <dbReference type="NCBI Taxonomy" id="4058"/>
    <lineage>
        <taxon>Eukaryota</taxon>
        <taxon>Viridiplantae</taxon>
        <taxon>Streptophyta</taxon>
        <taxon>Embryophyta</taxon>
        <taxon>Tracheophyta</taxon>
        <taxon>Spermatophyta</taxon>
        <taxon>Magnoliopsida</taxon>
        <taxon>eudicotyledons</taxon>
        <taxon>Gunneridae</taxon>
        <taxon>Pentapetalae</taxon>
        <taxon>asterids</taxon>
        <taxon>lamiids</taxon>
        <taxon>Gentianales</taxon>
        <taxon>Apocynaceae</taxon>
        <taxon>Rauvolfioideae</taxon>
        <taxon>Vinceae</taxon>
        <taxon>Catharanthinae</taxon>
        <taxon>Catharanthus</taxon>
    </lineage>
</organism>
<evidence type="ECO:0000313" key="2">
    <source>
        <dbReference type="Proteomes" id="UP001060085"/>
    </source>
</evidence>
<accession>A0ACC0C459</accession>
<comment type="caution">
    <text evidence="1">The sequence shown here is derived from an EMBL/GenBank/DDBJ whole genome shotgun (WGS) entry which is preliminary data.</text>
</comment>
<dbReference type="EMBL" id="CM044701">
    <property type="protein sequence ID" value="KAI5679714.1"/>
    <property type="molecule type" value="Genomic_DNA"/>
</dbReference>
<protein>
    <submittedName>
        <fullName evidence="1">Uncharacterized protein</fullName>
    </submittedName>
</protein>
<reference evidence="2" key="1">
    <citation type="journal article" date="2023" name="Nat. Plants">
        <title>Single-cell RNA sequencing provides a high-resolution roadmap for understanding the multicellular compartmentation of specialized metabolism.</title>
        <authorList>
            <person name="Sun S."/>
            <person name="Shen X."/>
            <person name="Li Y."/>
            <person name="Li Y."/>
            <person name="Wang S."/>
            <person name="Li R."/>
            <person name="Zhang H."/>
            <person name="Shen G."/>
            <person name="Guo B."/>
            <person name="Wei J."/>
            <person name="Xu J."/>
            <person name="St-Pierre B."/>
            <person name="Chen S."/>
            <person name="Sun C."/>
        </authorList>
    </citation>
    <scope>NUCLEOTIDE SEQUENCE [LARGE SCALE GENOMIC DNA]</scope>
</reference>